<evidence type="ECO:0000313" key="3">
    <source>
        <dbReference type="Proteomes" id="UP000661696"/>
    </source>
</evidence>
<feature type="transmembrane region" description="Helical" evidence="1">
    <location>
        <begin position="47"/>
        <end position="67"/>
    </location>
</feature>
<dbReference type="Proteomes" id="UP000661696">
    <property type="component" value="Unassembled WGS sequence"/>
</dbReference>
<evidence type="ECO:0000256" key="1">
    <source>
        <dbReference type="SAM" id="Phobius"/>
    </source>
</evidence>
<dbReference type="RefSeq" id="WP_202093528.1">
    <property type="nucleotide sequence ID" value="NZ_JAELVM010000003.1"/>
</dbReference>
<accession>A0ABS1QLU5</accession>
<name>A0ABS1QLU5_9FLAO</name>
<reference evidence="2 3" key="1">
    <citation type="submission" date="2020-12" db="EMBL/GenBank/DDBJ databases">
        <title>Chryseobacterium endoalhailicus sp. nov., isolated from seed of leguminous plant.</title>
        <authorList>
            <person name="Zhang X."/>
        </authorList>
    </citation>
    <scope>NUCLEOTIDE SEQUENCE [LARGE SCALE GENOMIC DNA]</scope>
    <source>
        <strain evidence="2 3">L7</strain>
    </source>
</reference>
<gene>
    <name evidence="2" type="ORF">JET18_18500</name>
</gene>
<dbReference type="EMBL" id="JAELVM010000003">
    <property type="protein sequence ID" value="MBL1222853.1"/>
    <property type="molecule type" value="Genomic_DNA"/>
</dbReference>
<feature type="transmembrane region" description="Helical" evidence="1">
    <location>
        <begin position="112"/>
        <end position="133"/>
    </location>
</feature>
<keyword evidence="1" id="KW-0812">Transmembrane</keyword>
<keyword evidence="1" id="KW-0472">Membrane</keyword>
<sequence length="138" mass="15393">MAWNLFEILGNISDALDVLHLFGGGSSSSASLNYNDKPAKKKRSKYFTEKVSAGFIIAAVILLFFVFKDPLPAENYTQTLVVASLIGTGISGLLFFLLYVLELYYFKNLFKLLLFSGSVVLFFTSLVLCIYFRSGLFI</sequence>
<organism evidence="2 3">
    <name type="scientific">Chryseobacterium endalhagicum</name>
    <dbReference type="NCBI Taxonomy" id="2797638"/>
    <lineage>
        <taxon>Bacteria</taxon>
        <taxon>Pseudomonadati</taxon>
        <taxon>Bacteroidota</taxon>
        <taxon>Flavobacteriia</taxon>
        <taxon>Flavobacteriales</taxon>
        <taxon>Weeksellaceae</taxon>
        <taxon>Chryseobacterium group</taxon>
        <taxon>Chryseobacterium</taxon>
    </lineage>
</organism>
<evidence type="ECO:0000313" key="2">
    <source>
        <dbReference type="EMBL" id="MBL1222853.1"/>
    </source>
</evidence>
<keyword evidence="1" id="KW-1133">Transmembrane helix</keyword>
<keyword evidence="3" id="KW-1185">Reference proteome</keyword>
<protein>
    <submittedName>
        <fullName evidence="2">Branched-chain amino acid ABC transporter substrate-binding protein</fullName>
    </submittedName>
</protein>
<proteinExistence type="predicted"/>
<comment type="caution">
    <text evidence="2">The sequence shown here is derived from an EMBL/GenBank/DDBJ whole genome shotgun (WGS) entry which is preliminary data.</text>
</comment>
<feature type="transmembrane region" description="Helical" evidence="1">
    <location>
        <begin position="79"/>
        <end position="100"/>
    </location>
</feature>